<dbReference type="Gene3D" id="3.90.1510.10">
    <property type="entry name" value="Glycerate kinase, domain 2"/>
    <property type="match status" value="1"/>
</dbReference>
<dbReference type="Pfam" id="PF02595">
    <property type="entry name" value="Gly_kinase"/>
    <property type="match status" value="1"/>
</dbReference>
<keyword evidence="6" id="KW-1185">Reference proteome</keyword>
<accession>A0A847S344</accession>
<comment type="similarity">
    <text evidence="1 4">Belongs to the glycerate kinase type-1 family.</text>
</comment>
<evidence type="ECO:0000256" key="3">
    <source>
        <dbReference type="ARBA" id="ARBA00022777"/>
    </source>
</evidence>
<name>A0A847S344_9NEIS</name>
<evidence type="ECO:0000256" key="4">
    <source>
        <dbReference type="PIRNR" id="PIRNR006078"/>
    </source>
</evidence>
<dbReference type="SUPFAM" id="SSF110738">
    <property type="entry name" value="Glycerate kinase I"/>
    <property type="match status" value="1"/>
</dbReference>
<dbReference type="RefSeq" id="WP_168877880.1">
    <property type="nucleotide sequence ID" value="NZ_JABAIM010000003.1"/>
</dbReference>
<dbReference type="InterPro" id="IPR036129">
    <property type="entry name" value="Glycerate_kinase_sf"/>
</dbReference>
<dbReference type="Gene3D" id="3.40.50.10350">
    <property type="entry name" value="Glycerate kinase, domain 1"/>
    <property type="match status" value="1"/>
</dbReference>
<protein>
    <submittedName>
        <fullName evidence="5">Glycerate kinase</fullName>
    </submittedName>
</protein>
<comment type="caution">
    <text evidence="5">The sequence shown here is derived from an EMBL/GenBank/DDBJ whole genome shotgun (WGS) entry which is preliminary data.</text>
</comment>
<dbReference type="Proteomes" id="UP000587991">
    <property type="component" value="Unassembled WGS sequence"/>
</dbReference>
<evidence type="ECO:0000256" key="1">
    <source>
        <dbReference type="ARBA" id="ARBA00006284"/>
    </source>
</evidence>
<keyword evidence="2 4" id="KW-0808">Transferase</keyword>
<organism evidence="5 6">
    <name type="scientific">Leeia aquatica</name>
    <dbReference type="NCBI Taxonomy" id="2725557"/>
    <lineage>
        <taxon>Bacteria</taxon>
        <taxon>Pseudomonadati</taxon>
        <taxon>Pseudomonadota</taxon>
        <taxon>Betaproteobacteria</taxon>
        <taxon>Neisseriales</taxon>
        <taxon>Leeiaceae</taxon>
        <taxon>Leeia</taxon>
    </lineage>
</organism>
<dbReference type="PANTHER" id="PTHR21599:SF0">
    <property type="entry name" value="GLYCERATE KINASE"/>
    <property type="match status" value="1"/>
</dbReference>
<proteinExistence type="inferred from homology"/>
<gene>
    <name evidence="5" type="ORF">HF682_13685</name>
</gene>
<reference evidence="5 6" key="1">
    <citation type="submission" date="2020-04" db="EMBL/GenBank/DDBJ databases">
        <title>Draft genome of Leeia sp. IMCC25680.</title>
        <authorList>
            <person name="Song J."/>
            <person name="Cho J.-C."/>
        </authorList>
    </citation>
    <scope>NUCLEOTIDE SEQUENCE [LARGE SCALE GENOMIC DNA]</scope>
    <source>
        <strain evidence="5 6">IMCC25680</strain>
    </source>
</reference>
<dbReference type="InterPro" id="IPR018193">
    <property type="entry name" value="Glyc_kinase_flavodox-like_fold"/>
</dbReference>
<dbReference type="InterPro" id="IPR018197">
    <property type="entry name" value="Glycerate_kinase_RE-like"/>
</dbReference>
<sequence>MWPLRVLLCPDSFKGSLDAVQVAEAMAAGVRQVCPEAEVACLPLADGGEGSLQVLAQVQGGPQYRVPVVDAYGQPLEAPLLWLSERHALLEVATVVGLGQAGEGDPMQRSSAGVGLLIRQALDAGATHISVALGGSSVNDGGLGLLVALGAQLAPRAAAVWPTAQDLLSLQALDPDGLDPRLAQLTLTLLSDVDNPLCGPQGATRVFARQKGFAPPQQEALEAAMCHWATLGDALAGWSASAATGSGAAGGIGYALRLLGARQQSGADWMLQQLGAEAKLAWADWVVTGEGRSDLQTLGGKLPWRVAAWAQRQPVPVSLLSGAIDPAAREALQARFQGCFSIADGPADLSAMQAATPRLLQQAAASMTQLFCAGWRPPQP</sequence>
<evidence type="ECO:0000256" key="2">
    <source>
        <dbReference type="ARBA" id="ARBA00022679"/>
    </source>
</evidence>
<dbReference type="EMBL" id="JABAIM010000003">
    <property type="protein sequence ID" value="NLR76211.1"/>
    <property type="molecule type" value="Genomic_DNA"/>
</dbReference>
<dbReference type="GO" id="GO:0031388">
    <property type="term" value="P:organic acid phosphorylation"/>
    <property type="evidence" value="ECO:0007669"/>
    <property type="project" value="UniProtKB-UniRule"/>
</dbReference>
<dbReference type="InterPro" id="IPR004381">
    <property type="entry name" value="Glycerate_kinase"/>
</dbReference>
<dbReference type="PANTHER" id="PTHR21599">
    <property type="entry name" value="GLYCERATE KINASE"/>
    <property type="match status" value="1"/>
</dbReference>
<dbReference type="GO" id="GO:0008887">
    <property type="term" value="F:glycerate kinase activity"/>
    <property type="evidence" value="ECO:0007669"/>
    <property type="project" value="UniProtKB-UniRule"/>
</dbReference>
<dbReference type="AlphaFoldDB" id="A0A847S344"/>
<keyword evidence="3 4" id="KW-0418">Kinase</keyword>
<dbReference type="PIRSF" id="PIRSF006078">
    <property type="entry name" value="GlxK"/>
    <property type="match status" value="1"/>
</dbReference>
<evidence type="ECO:0000313" key="6">
    <source>
        <dbReference type="Proteomes" id="UP000587991"/>
    </source>
</evidence>
<dbReference type="NCBIfam" id="TIGR00045">
    <property type="entry name" value="glycerate kinase"/>
    <property type="match status" value="1"/>
</dbReference>
<evidence type="ECO:0000313" key="5">
    <source>
        <dbReference type="EMBL" id="NLR76211.1"/>
    </source>
</evidence>